<accession>A0A2S0WVV0</accession>
<dbReference type="KEGG" id="agm:DCE93_07020"/>
<feature type="transmembrane region" description="Helical" evidence="8">
    <location>
        <begin position="449"/>
        <end position="469"/>
    </location>
</feature>
<sequence>MSARSSPGSPAASSRRPTSRPSDAEPHRDDGEDASVTTTSTDRSANHDRRVSRLGGRRWAVLALVGLVGQIAWTVENLYLNVFVYDTITDEPRVLAAMVAASAVAATLTTLVVGAWSDRVGRRRVFVAGGYVLWGLSTAAFGLVTVDGLAGAASVAGAVTLAVLVVIVLDCLMSVLGSGANDAAFNAWVTDVTDSTNRGRVEAVLAAMPLLAMLLVFGGLDGLTRAGEWRAFFLVVGIAIVIVGVVAWFLMRDAAVPQQQPDGVWRSIAFGLRPSTMRANPALYITFSAWAVFGISTQVFLPYLIIYLQRTLRIEGYALVLGVVLLGASVVSILGGRVIDRFGKVRSILPALAIYLLGLALMAFVRDFTWVIVAGLAMMSGFMLVVAAIGAASRDATPPDRAGSVQGLRMIFAILIPMVIGPFIGAAIISGAGETYEELGVVKQVPTAGIFVAAAVIAVVVVIPVLALLHRERRTAAVDA</sequence>
<gene>
    <name evidence="10" type="ORF">DCE93_07020</name>
</gene>
<evidence type="ECO:0000256" key="4">
    <source>
        <dbReference type="ARBA" id="ARBA00022692"/>
    </source>
</evidence>
<feature type="region of interest" description="Disordered" evidence="7">
    <location>
        <begin position="1"/>
        <end position="49"/>
    </location>
</feature>
<protein>
    <submittedName>
        <fullName evidence="10">MFS transporter</fullName>
    </submittedName>
</protein>
<evidence type="ECO:0000256" key="8">
    <source>
        <dbReference type="SAM" id="Phobius"/>
    </source>
</evidence>
<evidence type="ECO:0000259" key="9">
    <source>
        <dbReference type="PROSITE" id="PS50850"/>
    </source>
</evidence>
<keyword evidence="6 8" id="KW-0472">Membrane</keyword>
<dbReference type="PROSITE" id="PS50850">
    <property type="entry name" value="MFS"/>
    <property type="match status" value="1"/>
</dbReference>
<keyword evidence="2" id="KW-0813">Transport</keyword>
<reference evidence="10 11" key="1">
    <citation type="submission" date="2018-04" db="EMBL/GenBank/DDBJ databases">
        <authorList>
            <person name="Li J."/>
        </authorList>
    </citation>
    <scope>NUCLEOTIDE SEQUENCE [LARGE SCALE GENOMIC DNA]</scope>
    <source>
        <strain evidence="11">30A</strain>
    </source>
</reference>
<organism evidence="10 11">
    <name type="scientific">Agromyces badenianii</name>
    <dbReference type="NCBI Taxonomy" id="2080742"/>
    <lineage>
        <taxon>Bacteria</taxon>
        <taxon>Bacillati</taxon>
        <taxon>Actinomycetota</taxon>
        <taxon>Actinomycetes</taxon>
        <taxon>Micrococcales</taxon>
        <taxon>Microbacteriaceae</taxon>
        <taxon>Agromyces</taxon>
    </lineage>
</organism>
<dbReference type="Proteomes" id="UP000244729">
    <property type="component" value="Chromosome"/>
</dbReference>
<dbReference type="AlphaFoldDB" id="A0A2S0WVV0"/>
<feature type="transmembrane region" description="Helical" evidence="8">
    <location>
        <begin position="203"/>
        <end position="220"/>
    </location>
</feature>
<dbReference type="OrthoDB" id="9607at2"/>
<evidence type="ECO:0000256" key="3">
    <source>
        <dbReference type="ARBA" id="ARBA00022475"/>
    </source>
</evidence>
<evidence type="ECO:0000256" key="7">
    <source>
        <dbReference type="SAM" id="MobiDB-lite"/>
    </source>
</evidence>
<dbReference type="InterPro" id="IPR020846">
    <property type="entry name" value="MFS_dom"/>
</dbReference>
<dbReference type="InterPro" id="IPR011701">
    <property type="entry name" value="MFS"/>
</dbReference>
<dbReference type="PROSITE" id="PS00216">
    <property type="entry name" value="SUGAR_TRANSPORT_1"/>
    <property type="match status" value="1"/>
</dbReference>
<evidence type="ECO:0000256" key="5">
    <source>
        <dbReference type="ARBA" id="ARBA00022989"/>
    </source>
</evidence>
<dbReference type="PANTHER" id="PTHR23517">
    <property type="entry name" value="RESISTANCE PROTEIN MDTM, PUTATIVE-RELATED-RELATED"/>
    <property type="match status" value="1"/>
</dbReference>
<dbReference type="InterPro" id="IPR050171">
    <property type="entry name" value="MFS_Transporters"/>
</dbReference>
<dbReference type="Pfam" id="PF07690">
    <property type="entry name" value="MFS_1"/>
    <property type="match status" value="1"/>
</dbReference>
<dbReference type="GO" id="GO:0005886">
    <property type="term" value="C:plasma membrane"/>
    <property type="evidence" value="ECO:0007669"/>
    <property type="project" value="UniProtKB-SubCell"/>
</dbReference>
<evidence type="ECO:0000256" key="6">
    <source>
        <dbReference type="ARBA" id="ARBA00023136"/>
    </source>
</evidence>
<feature type="transmembrane region" description="Helical" evidence="8">
    <location>
        <begin position="348"/>
        <end position="365"/>
    </location>
</feature>
<proteinExistence type="predicted"/>
<dbReference type="EMBL" id="CP028913">
    <property type="protein sequence ID" value="AWB95442.1"/>
    <property type="molecule type" value="Genomic_DNA"/>
</dbReference>
<feature type="transmembrane region" description="Helical" evidence="8">
    <location>
        <begin position="125"/>
        <end position="144"/>
    </location>
</feature>
<feature type="transmembrane region" description="Helical" evidence="8">
    <location>
        <begin position="410"/>
        <end position="429"/>
    </location>
</feature>
<feature type="transmembrane region" description="Helical" evidence="8">
    <location>
        <begin position="282"/>
        <end position="305"/>
    </location>
</feature>
<evidence type="ECO:0000313" key="11">
    <source>
        <dbReference type="Proteomes" id="UP000244729"/>
    </source>
</evidence>
<dbReference type="InterPro" id="IPR036259">
    <property type="entry name" value="MFS_trans_sf"/>
</dbReference>
<feature type="transmembrane region" description="Helical" evidence="8">
    <location>
        <begin position="95"/>
        <end position="113"/>
    </location>
</feature>
<feature type="transmembrane region" description="Helical" evidence="8">
    <location>
        <begin position="232"/>
        <end position="251"/>
    </location>
</feature>
<dbReference type="PANTHER" id="PTHR23517:SF3">
    <property type="entry name" value="INTEGRAL MEMBRANE TRANSPORT PROTEIN"/>
    <property type="match status" value="1"/>
</dbReference>
<dbReference type="SUPFAM" id="SSF103473">
    <property type="entry name" value="MFS general substrate transporter"/>
    <property type="match status" value="1"/>
</dbReference>
<dbReference type="Gene3D" id="1.20.1250.20">
    <property type="entry name" value="MFS general substrate transporter like domains"/>
    <property type="match status" value="2"/>
</dbReference>
<evidence type="ECO:0000256" key="1">
    <source>
        <dbReference type="ARBA" id="ARBA00004651"/>
    </source>
</evidence>
<evidence type="ECO:0000256" key="2">
    <source>
        <dbReference type="ARBA" id="ARBA00022448"/>
    </source>
</evidence>
<feature type="compositionally biased region" description="Low complexity" evidence="7">
    <location>
        <begin position="1"/>
        <end position="21"/>
    </location>
</feature>
<comment type="subcellular location">
    <subcellularLocation>
        <location evidence="1">Cell membrane</location>
        <topology evidence="1">Multi-pass membrane protein</topology>
    </subcellularLocation>
</comment>
<feature type="transmembrane region" description="Helical" evidence="8">
    <location>
        <begin position="317"/>
        <end position="336"/>
    </location>
</feature>
<keyword evidence="5 8" id="KW-1133">Transmembrane helix</keyword>
<dbReference type="GO" id="GO:0022857">
    <property type="term" value="F:transmembrane transporter activity"/>
    <property type="evidence" value="ECO:0007669"/>
    <property type="project" value="InterPro"/>
</dbReference>
<feature type="domain" description="Major facilitator superfamily (MFS) profile" evidence="9">
    <location>
        <begin position="58"/>
        <end position="473"/>
    </location>
</feature>
<feature type="transmembrane region" description="Helical" evidence="8">
    <location>
        <begin position="59"/>
        <end position="75"/>
    </location>
</feature>
<name>A0A2S0WVV0_9MICO</name>
<feature type="transmembrane region" description="Helical" evidence="8">
    <location>
        <begin position="371"/>
        <end position="389"/>
    </location>
</feature>
<feature type="transmembrane region" description="Helical" evidence="8">
    <location>
        <begin position="150"/>
        <end position="169"/>
    </location>
</feature>
<keyword evidence="3" id="KW-1003">Cell membrane</keyword>
<keyword evidence="11" id="KW-1185">Reference proteome</keyword>
<evidence type="ECO:0000313" key="10">
    <source>
        <dbReference type="EMBL" id="AWB95442.1"/>
    </source>
</evidence>
<dbReference type="InterPro" id="IPR005829">
    <property type="entry name" value="Sugar_transporter_CS"/>
</dbReference>
<keyword evidence="4 8" id="KW-0812">Transmembrane</keyword>